<name>A0ABU6X2K6_9FABA</name>
<keyword evidence="2" id="KW-1185">Reference proteome</keyword>
<reference evidence="1 2" key="1">
    <citation type="journal article" date="2023" name="Plants (Basel)">
        <title>Bridging the Gap: Combining Genomics and Transcriptomics Approaches to Understand Stylosanthes scabra, an Orphan Legume from the Brazilian Caatinga.</title>
        <authorList>
            <person name="Ferreira-Neto J.R.C."/>
            <person name="da Silva M.D."/>
            <person name="Binneck E."/>
            <person name="de Melo N.F."/>
            <person name="da Silva R.H."/>
            <person name="de Melo A.L.T.M."/>
            <person name="Pandolfi V."/>
            <person name="Bustamante F.O."/>
            <person name="Brasileiro-Vidal A.C."/>
            <person name="Benko-Iseppon A.M."/>
        </authorList>
    </citation>
    <scope>NUCLEOTIDE SEQUENCE [LARGE SCALE GENOMIC DNA]</scope>
    <source>
        <tissue evidence="1">Leaves</tissue>
    </source>
</reference>
<accession>A0ABU6X2K6</accession>
<sequence length="103" mass="11519">MKVITRNVKLSCNIARFCSPLALPKAWRIVGTTTALLLNIEWQILPSTKSWWGSIGASHCYLCTLCVLGKKNALKAGFATAGLRLRSNVEWNCMYFGTLYIYS</sequence>
<dbReference type="EMBL" id="JASCZI010211457">
    <property type="protein sequence ID" value="MED6191862.1"/>
    <property type="molecule type" value="Genomic_DNA"/>
</dbReference>
<organism evidence="1 2">
    <name type="scientific">Stylosanthes scabra</name>
    <dbReference type="NCBI Taxonomy" id="79078"/>
    <lineage>
        <taxon>Eukaryota</taxon>
        <taxon>Viridiplantae</taxon>
        <taxon>Streptophyta</taxon>
        <taxon>Embryophyta</taxon>
        <taxon>Tracheophyta</taxon>
        <taxon>Spermatophyta</taxon>
        <taxon>Magnoliopsida</taxon>
        <taxon>eudicotyledons</taxon>
        <taxon>Gunneridae</taxon>
        <taxon>Pentapetalae</taxon>
        <taxon>rosids</taxon>
        <taxon>fabids</taxon>
        <taxon>Fabales</taxon>
        <taxon>Fabaceae</taxon>
        <taxon>Papilionoideae</taxon>
        <taxon>50 kb inversion clade</taxon>
        <taxon>dalbergioids sensu lato</taxon>
        <taxon>Dalbergieae</taxon>
        <taxon>Pterocarpus clade</taxon>
        <taxon>Stylosanthes</taxon>
    </lineage>
</organism>
<dbReference type="Proteomes" id="UP001341840">
    <property type="component" value="Unassembled WGS sequence"/>
</dbReference>
<protein>
    <submittedName>
        <fullName evidence="1">Uncharacterized protein</fullName>
    </submittedName>
</protein>
<gene>
    <name evidence="1" type="ORF">PIB30_004522</name>
</gene>
<evidence type="ECO:0000313" key="2">
    <source>
        <dbReference type="Proteomes" id="UP001341840"/>
    </source>
</evidence>
<comment type="caution">
    <text evidence="1">The sequence shown here is derived from an EMBL/GenBank/DDBJ whole genome shotgun (WGS) entry which is preliminary data.</text>
</comment>
<proteinExistence type="predicted"/>
<evidence type="ECO:0000313" key="1">
    <source>
        <dbReference type="EMBL" id="MED6191862.1"/>
    </source>
</evidence>